<dbReference type="FunFam" id="2.40.50.140:FF:000103">
    <property type="entry name" value="protein RRP5 homolog"/>
    <property type="match status" value="1"/>
</dbReference>
<dbReference type="GO" id="GO:0003735">
    <property type="term" value="F:structural constituent of ribosome"/>
    <property type="evidence" value="ECO:0007669"/>
    <property type="project" value="TreeGrafter"/>
</dbReference>
<feature type="domain" description="S1 motif" evidence="5">
    <location>
        <begin position="48"/>
        <end position="111"/>
    </location>
</feature>
<dbReference type="EMBL" id="JACCCU010000001">
    <property type="protein sequence ID" value="NYF89301.1"/>
    <property type="molecule type" value="Genomic_DNA"/>
</dbReference>
<comment type="similarity">
    <text evidence="1">Belongs to the bacterial ribosomal protein bS1 family.</text>
</comment>
<dbReference type="SUPFAM" id="SSF50249">
    <property type="entry name" value="Nucleic acid-binding proteins"/>
    <property type="match status" value="5"/>
</dbReference>
<reference evidence="6 7" key="1">
    <citation type="submission" date="2020-07" db="EMBL/GenBank/DDBJ databases">
        <title>Genomic Encyclopedia of Type Strains, Phase IV (KMG-V): Genome sequencing to study the core and pangenomes of soil and plant-associated prokaryotes.</title>
        <authorList>
            <person name="Whitman W."/>
        </authorList>
    </citation>
    <scope>NUCLEOTIDE SEQUENCE [LARGE SCALE GENOMIC DNA]</scope>
    <source>
        <strain evidence="6 7">M8UP22</strain>
    </source>
</reference>
<dbReference type="InterPro" id="IPR050437">
    <property type="entry name" value="Ribos_protein_bS1-like"/>
</dbReference>
<feature type="domain" description="S1 motif" evidence="5">
    <location>
        <begin position="300"/>
        <end position="370"/>
    </location>
</feature>
<feature type="domain" description="S1 motif" evidence="5">
    <location>
        <begin position="129"/>
        <end position="194"/>
    </location>
</feature>
<evidence type="ECO:0000313" key="6">
    <source>
        <dbReference type="EMBL" id="NYF89301.1"/>
    </source>
</evidence>
<dbReference type="Proteomes" id="UP000564385">
    <property type="component" value="Unassembled WGS sequence"/>
</dbReference>
<name>A0A852VDE9_9BACT</name>
<dbReference type="InterPro" id="IPR035104">
    <property type="entry name" value="Ribosomal_protein_S1-like"/>
</dbReference>
<dbReference type="InterPro" id="IPR012340">
    <property type="entry name" value="NA-bd_OB-fold"/>
</dbReference>
<dbReference type="GO" id="GO:0022627">
    <property type="term" value="C:cytosolic small ribosomal subunit"/>
    <property type="evidence" value="ECO:0007669"/>
    <property type="project" value="TreeGrafter"/>
</dbReference>
<comment type="function">
    <text evidence="4">Binds mRNA; thus facilitating recognition of the initiation point. It is needed to translate mRNA with a short Shine-Dalgarno (SD) purine-rich sequence.</text>
</comment>
<dbReference type="NCBIfam" id="NF004952">
    <property type="entry name" value="PRK06299.1-2"/>
    <property type="match status" value="1"/>
</dbReference>
<dbReference type="PROSITE" id="PS50126">
    <property type="entry name" value="S1"/>
    <property type="match status" value="5"/>
</dbReference>
<keyword evidence="2 6" id="KW-0689">Ribosomal protein</keyword>
<proteinExistence type="inferred from homology"/>
<dbReference type="Gene3D" id="2.40.50.140">
    <property type="entry name" value="Nucleic acid-binding proteins"/>
    <property type="match status" value="5"/>
</dbReference>
<evidence type="ECO:0000256" key="3">
    <source>
        <dbReference type="ARBA" id="ARBA00023274"/>
    </source>
</evidence>
<dbReference type="FunFam" id="2.40.50.140:FF:000051">
    <property type="entry name" value="RNA-binding transcriptional accessory protein"/>
    <property type="match status" value="1"/>
</dbReference>
<protein>
    <submittedName>
        <fullName evidence="6">Small subunit ribosomal protein S1</fullName>
    </submittedName>
</protein>
<gene>
    <name evidence="6" type="ORF">HDF08_001368</name>
</gene>
<dbReference type="GO" id="GO:0003729">
    <property type="term" value="F:mRNA binding"/>
    <property type="evidence" value="ECO:0007669"/>
    <property type="project" value="TreeGrafter"/>
</dbReference>
<dbReference type="SMART" id="SM00316">
    <property type="entry name" value="S1"/>
    <property type="match status" value="6"/>
</dbReference>
<dbReference type="CDD" id="cd05688">
    <property type="entry name" value="S1_RPS1_repeat_ec3"/>
    <property type="match status" value="1"/>
</dbReference>
<evidence type="ECO:0000256" key="4">
    <source>
        <dbReference type="ARBA" id="ARBA00025604"/>
    </source>
</evidence>
<evidence type="ECO:0000256" key="2">
    <source>
        <dbReference type="ARBA" id="ARBA00022980"/>
    </source>
</evidence>
<organism evidence="6 7">
    <name type="scientific">Tunturiibacter lichenicola</name>
    <dbReference type="NCBI Taxonomy" id="2051959"/>
    <lineage>
        <taxon>Bacteria</taxon>
        <taxon>Pseudomonadati</taxon>
        <taxon>Acidobacteriota</taxon>
        <taxon>Terriglobia</taxon>
        <taxon>Terriglobales</taxon>
        <taxon>Acidobacteriaceae</taxon>
        <taxon>Tunturiibacter</taxon>
    </lineage>
</organism>
<dbReference type="AlphaFoldDB" id="A0A852VDE9"/>
<dbReference type="PANTHER" id="PTHR10724">
    <property type="entry name" value="30S RIBOSOMAL PROTEIN S1"/>
    <property type="match status" value="1"/>
</dbReference>
<dbReference type="PRINTS" id="PR00681">
    <property type="entry name" value="RIBOSOMALS1"/>
</dbReference>
<accession>A0A852VDE9</accession>
<dbReference type="PANTHER" id="PTHR10724:SF7">
    <property type="entry name" value="SMALL RIBOSOMAL SUBUNIT PROTEIN BS1C"/>
    <property type="match status" value="1"/>
</dbReference>
<dbReference type="InterPro" id="IPR003029">
    <property type="entry name" value="S1_domain"/>
</dbReference>
<evidence type="ECO:0000313" key="7">
    <source>
        <dbReference type="Proteomes" id="UP000564385"/>
    </source>
</evidence>
<feature type="domain" description="S1 motif" evidence="5">
    <location>
        <begin position="387"/>
        <end position="457"/>
    </location>
</feature>
<keyword evidence="3" id="KW-0687">Ribonucleoprotein</keyword>
<dbReference type="GO" id="GO:0006412">
    <property type="term" value="P:translation"/>
    <property type="evidence" value="ECO:0007669"/>
    <property type="project" value="TreeGrafter"/>
</dbReference>
<evidence type="ECO:0000256" key="1">
    <source>
        <dbReference type="ARBA" id="ARBA00006767"/>
    </source>
</evidence>
<dbReference type="CDD" id="cd04465">
    <property type="entry name" value="S1_RPS1_repeat_ec2_hs2"/>
    <property type="match status" value="1"/>
</dbReference>
<evidence type="ECO:0000259" key="5">
    <source>
        <dbReference type="PROSITE" id="PS50126"/>
    </source>
</evidence>
<sequence length="570" mass="61568">MSNQNTPQSTPKFDPSVEPIEAVESIESFDAILSEYEQTHSRRSGEGGKQIAGTVVAVSADSVFVDIGYKTEGVLPLSLFESAGETVEPGGKLLVSVKGRNEEGYYELSRMRVEQPKDWSALEQAFAEKTVIAGTVTGVVKGGLTVDVGVRAFMPGSRSGARDAAEMEKLVGQEIRCRIIKLDVAEEDLVVDRRAVAEEEDRSTKERRFGEINEGDVVSGTVRSLTDYGAFVDIGGVDGLLHISDIAWARVEKPADVLTVGQQVEAKVLKVEAAGKRIALGMKQLMAHPWDAVAGKYVAGERVRGAVTRVTDFGAFVELEPGVEGMVHVSEMSWVKKVRKPGDLVKPGDVVEVMILGVSVPERRMSLGLKQTLGDPWVDAAEKFAVGSQVEGPVVSFTKFGAFVQLTEGVEGMIHVSEISAEKRAERPQDVLRVGQVVKAKVLDFDREKRQIKLSMKQLVPTGLDEYIAEHAQGDVVTGRLIEVAGEQGTVELGEGIRARARLVAEAAVKEEAKPGAVDLSSLGSMLASRWKNGPSAAEAKAEPVRAGQIRSFRITLLDREAKKVEVQLV</sequence>
<comment type="caution">
    <text evidence="6">The sequence shown here is derived from an EMBL/GenBank/DDBJ whole genome shotgun (WGS) entry which is preliminary data.</text>
</comment>
<feature type="domain" description="S1 motif" evidence="5">
    <location>
        <begin position="215"/>
        <end position="283"/>
    </location>
</feature>
<dbReference type="Pfam" id="PF00575">
    <property type="entry name" value="S1"/>
    <property type="match status" value="4"/>
</dbReference>